<dbReference type="Proteomes" id="UP000070501">
    <property type="component" value="Unassembled WGS sequence"/>
</dbReference>
<evidence type="ECO:0000313" key="3">
    <source>
        <dbReference type="Proteomes" id="UP000070501"/>
    </source>
</evidence>
<accession>A0A136J1K9</accession>
<feature type="transmembrane region" description="Helical" evidence="1">
    <location>
        <begin position="89"/>
        <end position="111"/>
    </location>
</feature>
<protein>
    <submittedName>
        <fullName evidence="2">Uncharacterized protein</fullName>
    </submittedName>
</protein>
<name>A0A136J1K9_9PEZI</name>
<reference evidence="3" key="1">
    <citation type="submission" date="2016-02" db="EMBL/GenBank/DDBJ databases">
        <title>Draft genome sequence of Microdochium bolleyi, a fungal endophyte of beachgrass.</title>
        <authorList>
            <consortium name="DOE Joint Genome Institute"/>
            <person name="David A.S."/>
            <person name="May G."/>
            <person name="Haridas S."/>
            <person name="Lim J."/>
            <person name="Wang M."/>
            <person name="Labutti K."/>
            <person name="Lipzen A."/>
            <person name="Barry K."/>
            <person name="Grigoriev I.V."/>
        </authorList>
    </citation>
    <scope>NUCLEOTIDE SEQUENCE [LARGE SCALE GENOMIC DNA]</scope>
    <source>
        <strain evidence="3">J235TASD1</strain>
    </source>
</reference>
<organism evidence="2 3">
    <name type="scientific">Microdochium bolleyi</name>
    <dbReference type="NCBI Taxonomy" id="196109"/>
    <lineage>
        <taxon>Eukaryota</taxon>
        <taxon>Fungi</taxon>
        <taxon>Dikarya</taxon>
        <taxon>Ascomycota</taxon>
        <taxon>Pezizomycotina</taxon>
        <taxon>Sordariomycetes</taxon>
        <taxon>Xylariomycetidae</taxon>
        <taxon>Xylariales</taxon>
        <taxon>Microdochiaceae</taxon>
        <taxon>Microdochium</taxon>
    </lineage>
</organism>
<evidence type="ECO:0000256" key="1">
    <source>
        <dbReference type="SAM" id="Phobius"/>
    </source>
</evidence>
<dbReference type="STRING" id="196109.A0A136J1K9"/>
<evidence type="ECO:0000313" key="2">
    <source>
        <dbReference type="EMBL" id="KXJ90969.1"/>
    </source>
</evidence>
<gene>
    <name evidence="2" type="ORF">Micbo1qcDRAFT_68495</name>
</gene>
<dbReference type="AlphaFoldDB" id="A0A136J1K9"/>
<keyword evidence="1" id="KW-0812">Transmembrane</keyword>
<sequence length="384" mass="42539">MLASSPSQPFACAAVPLSYEPLAISNRQSLQDASFGTDGLLLNQFSPAASHQPGRQIPDFVVHIAPKPTTPAPTMTAAIDHMAHIPSSLLWIAILIVSALFLSLVVCAQVVTTYTTAYLAAPHEITTFLDALEFSIQENENYDRDIARVQRLEDKLRLGQLLREIQKGGDDLREDLNRITIGENGTTLRTSARVLWAGHRRSLEERTRRQDMLRMRFLVVYMGVLTTAAGEREKQALIKEKQMALNTPPPSVGHDEKHDYARNAPHIPETPTRPAHLQALHKSISEAATLKRPNLTRIKTHSQSMGHSDKRSQPQRLGWLGVVEELRRSPILKQRHASIEEAMRSPPMSPLGSPLLQASPATIPISSVLEKATEDLSISKAENE</sequence>
<keyword evidence="3" id="KW-1185">Reference proteome</keyword>
<keyword evidence="1" id="KW-1133">Transmembrane helix</keyword>
<proteinExistence type="predicted"/>
<dbReference type="InParanoid" id="A0A136J1K9"/>
<keyword evidence="1" id="KW-0472">Membrane</keyword>
<dbReference type="OrthoDB" id="3757673at2759"/>
<dbReference type="EMBL" id="KQ964251">
    <property type="protein sequence ID" value="KXJ90969.1"/>
    <property type="molecule type" value="Genomic_DNA"/>
</dbReference>